<accession>A0ABV5LSN9</accession>
<evidence type="ECO:0008006" key="4">
    <source>
        <dbReference type="Google" id="ProtNLM"/>
    </source>
</evidence>
<dbReference type="EMBL" id="JBHMDM010000004">
    <property type="protein sequence ID" value="MFB9377095.1"/>
    <property type="molecule type" value="Genomic_DNA"/>
</dbReference>
<sequence>MLMTHQVADVLAEPRTTEWFAEHAGFPIPELPGLLARGFTTVCTGREDGASGRWSAVVGFLPPAVETWSGFREARRAGLVWIGLGPAREYAGGDRGDDPDRPRRPDVHLLPTGEEGHLGVQKRSGGTRVGWLTTTVRPRLEIEVWTSWDPSSSIDLLRDSRHLPV</sequence>
<proteinExistence type="predicted"/>
<dbReference type="Proteomes" id="UP001589748">
    <property type="component" value="Unassembled WGS sequence"/>
</dbReference>
<reference evidence="2 3" key="1">
    <citation type="submission" date="2024-09" db="EMBL/GenBank/DDBJ databases">
        <authorList>
            <person name="Sun Q."/>
            <person name="Mori K."/>
        </authorList>
    </citation>
    <scope>NUCLEOTIDE SEQUENCE [LARGE SCALE GENOMIC DNA]</scope>
    <source>
        <strain evidence="2 3">TISTR 1856</strain>
    </source>
</reference>
<keyword evidence="3" id="KW-1185">Reference proteome</keyword>
<evidence type="ECO:0000313" key="3">
    <source>
        <dbReference type="Proteomes" id="UP001589748"/>
    </source>
</evidence>
<gene>
    <name evidence="2" type="ORF">ACFFVI_08940</name>
</gene>
<dbReference type="RefSeq" id="WP_380135148.1">
    <property type="nucleotide sequence ID" value="NZ_JBHLUI010000003.1"/>
</dbReference>
<feature type="compositionally biased region" description="Basic and acidic residues" evidence="1">
    <location>
        <begin position="91"/>
        <end position="107"/>
    </location>
</feature>
<name>A0ABV5LSN9_9ACTN</name>
<evidence type="ECO:0000256" key="1">
    <source>
        <dbReference type="SAM" id="MobiDB-lite"/>
    </source>
</evidence>
<organism evidence="2 3">
    <name type="scientific">Kineococcus gynurae</name>
    <dbReference type="NCBI Taxonomy" id="452979"/>
    <lineage>
        <taxon>Bacteria</taxon>
        <taxon>Bacillati</taxon>
        <taxon>Actinomycetota</taxon>
        <taxon>Actinomycetes</taxon>
        <taxon>Kineosporiales</taxon>
        <taxon>Kineosporiaceae</taxon>
        <taxon>Kineococcus</taxon>
    </lineage>
</organism>
<feature type="region of interest" description="Disordered" evidence="1">
    <location>
        <begin position="91"/>
        <end position="124"/>
    </location>
</feature>
<comment type="caution">
    <text evidence="2">The sequence shown here is derived from an EMBL/GenBank/DDBJ whole genome shotgun (WGS) entry which is preliminary data.</text>
</comment>
<protein>
    <recommendedName>
        <fullName evidence="4">Glyoxalase-like domain-containing protein</fullName>
    </recommendedName>
</protein>
<evidence type="ECO:0000313" key="2">
    <source>
        <dbReference type="EMBL" id="MFB9377095.1"/>
    </source>
</evidence>